<comment type="caution">
    <text evidence="6">The sequence shown here is derived from an EMBL/GenBank/DDBJ whole genome shotgun (WGS) entry which is preliminary data.</text>
</comment>
<dbReference type="Proteomes" id="UP000078397">
    <property type="component" value="Unassembled WGS sequence"/>
</dbReference>
<dbReference type="InterPro" id="IPR036390">
    <property type="entry name" value="WH_DNA-bd_sf"/>
</dbReference>
<reference evidence="6 7" key="1">
    <citation type="journal article" date="2016" name="PLoS Pathog.">
        <title>Biosynthesis of antibiotic leucinostatins in bio-control fungus Purpureocillium lilacinum and their inhibition on phytophthora revealed by genome mining.</title>
        <authorList>
            <person name="Wang G."/>
            <person name="Liu Z."/>
            <person name="Lin R."/>
            <person name="Li E."/>
            <person name="Mao Z."/>
            <person name="Ling J."/>
            <person name="Yang Y."/>
            <person name="Yin W.B."/>
            <person name="Xie B."/>
        </authorList>
    </citation>
    <scope>NUCLEOTIDE SEQUENCE [LARGE SCALE GENOMIC DNA]</scope>
    <source>
        <strain evidence="6">170</strain>
    </source>
</reference>
<dbReference type="EMBL" id="LSBJ02000001">
    <property type="protein sequence ID" value="OAQ73582.1"/>
    <property type="molecule type" value="Genomic_DNA"/>
</dbReference>
<dbReference type="InterPro" id="IPR012967">
    <property type="entry name" value="COMT_dimerisation"/>
</dbReference>
<dbReference type="GO" id="GO:0008171">
    <property type="term" value="F:O-methyltransferase activity"/>
    <property type="evidence" value="ECO:0007669"/>
    <property type="project" value="InterPro"/>
</dbReference>
<evidence type="ECO:0000313" key="7">
    <source>
        <dbReference type="Proteomes" id="UP000078397"/>
    </source>
</evidence>
<organism evidence="6 7">
    <name type="scientific">Pochonia chlamydosporia 170</name>
    <dbReference type="NCBI Taxonomy" id="1380566"/>
    <lineage>
        <taxon>Eukaryota</taxon>
        <taxon>Fungi</taxon>
        <taxon>Dikarya</taxon>
        <taxon>Ascomycota</taxon>
        <taxon>Pezizomycotina</taxon>
        <taxon>Sordariomycetes</taxon>
        <taxon>Hypocreomycetidae</taxon>
        <taxon>Hypocreales</taxon>
        <taxon>Clavicipitaceae</taxon>
        <taxon>Pochonia</taxon>
    </lineage>
</organism>
<dbReference type="STRING" id="1380566.A0A179G713"/>
<proteinExistence type="predicted"/>
<dbReference type="OrthoDB" id="2410195at2759"/>
<dbReference type="InterPro" id="IPR016461">
    <property type="entry name" value="COMT-like"/>
</dbReference>
<dbReference type="SUPFAM" id="SSF46785">
    <property type="entry name" value="Winged helix' DNA-binding domain"/>
    <property type="match status" value="1"/>
</dbReference>
<dbReference type="PROSITE" id="PS51683">
    <property type="entry name" value="SAM_OMT_II"/>
    <property type="match status" value="1"/>
</dbReference>
<dbReference type="GO" id="GO:0032259">
    <property type="term" value="P:methylation"/>
    <property type="evidence" value="ECO:0007669"/>
    <property type="project" value="UniProtKB-KW"/>
</dbReference>
<dbReference type="Gene3D" id="1.10.10.10">
    <property type="entry name" value="Winged helix-like DNA-binding domain superfamily/Winged helix DNA-binding domain"/>
    <property type="match status" value="1"/>
</dbReference>
<dbReference type="InterPro" id="IPR001077">
    <property type="entry name" value="COMT_C"/>
</dbReference>
<evidence type="ECO:0000259" key="4">
    <source>
        <dbReference type="Pfam" id="PF00891"/>
    </source>
</evidence>
<feature type="domain" description="O-methyltransferase dimerisation" evidence="5">
    <location>
        <begin position="72"/>
        <end position="137"/>
    </location>
</feature>
<keyword evidence="3" id="KW-0949">S-adenosyl-L-methionine</keyword>
<dbReference type="Pfam" id="PF00891">
    <property type="entry name" value="Methyltransf_2"/>
    <property type="match status" value="1"/>
</dbReference>
<protein>
    <submittedName>
        <fullName evidence="6">Sterigmatocystin 8-O-methyltransferase</fullName>
    </submittedName>
</protein>
<dbReference type="Pfam" id="PF08100">
    <property type="entry name" value="Dimerisation"/>
    <property type="match status" value="1"/>
</dbReference>
<feature type="domain" description="O-methyltransferase C-terminal" evidence="4">
    <location>
        <begin position="231"/>
        <end position="375"/>
    </location>
</feature>
<sequence length="398" mass="44081">MTAAVKHPAVDLDVLIEQLQRVIANPEAVAAAGPQRQEVLQLARTAAVAIEEPFETVQRLAYSPLPLITTRVAQEHKIFATLVAAKEPVSLANLQNATGLEEGVLESILDYLCTQGMIDEITPGNFAATKLSNLMMVPLFQDAVTHFHDNCLPGFGALNTVLSQPEAKLNAFKTGQRSDVDFYTWLETHPVQQGAFHRFMEAQFASLPTWLDVVDFKTEMGKDLASSDVAFVDVGGGNGQQCASLRQKFPDLQGRIVLQDRPDVLKIALPVDNMDKMDYDYLTEQPVKNARVYYFRQIMHNNDDETCIRILQSQLPAMGPNSVIIIDDKTLPDNKPPQGTPGVEYTAGLSIAMKVMFDAQERREAHWRELLGKAGLVIKDIRKFTKFEDSAIIATKAS</sequence>
<evidence type="ECO:0000313" key="6">
    <source>
        <dbReference type="EMBL" id="OAQ73582.1"/>
    </source>
</evidence>
<evidence type="ECO:0000256" key="3">
    <source>
        <dbReference type="ARBA" id="ARBA00022691"/>
    </source>
</evidence>
<dbReference type="Gene3D" id="3.40.50.150">
    <property type="entry name" value="Vaccinia Virus protein VP39"/>
    <property type="match status" value="1"/>
</dbReference>
<dbReference type="AlphaFoldDB" id="A0A179G713"/>
<dbReference type="KEGG" id="pchm:VFPPC_01266"/>
<dbReference type="RefSeq" id="XP_018149665.1">
    <property type="nucleotide sequence ID" value="XM_018281124.1"/>
</dbReference>
<dbReference type="PANTHER" id="PTHR43712">
    <property type="entry name" value="PUTATIVE (AFU_ORTHOLOGUE AFUA_4G14580)-RELATED"/>
    <property type="match status" value="1"/>
</dbReference>
<dbReference type="InterPro" id="IPR029063">
    <property type="entry name" value="SAM-dependent_MTases_sf"/>
</dbReference>
<evidence type="ECO:0000256" key="2">
    <source>
        <dbReference type="ARBA" id="ARBA00022679"/>
    </source>
</evidence>
<dbReference type="SUPFAM" id="SSF53335">
    <property type="entry name" value="S-adenosyl-L-methionine-dependent methyltransferases"/>
    <property type="match status" value="1"/>
</dbReference>
<keyword evidence="7" id="KW-1185">Reference proteome</keyword>
<dbReference type="GeneID" id="28845118"/>
<accession>A0A179G713</accession>
<keyword evidence="1" id="KW-0489">Methyltransferase</keyword>
<evidence type="ECO:0000259" key="5">
    <source>
        <dbReference type="Pfam" id="PF08100"/>
    </source>
</evidence>
<dbReference type="InterPro" id="IPR036388">
    <property type="entry name" value="WH-like_DNA-bd_sf"/>
</dbReference>
<evidence type="ECO:0000256" key="1">
    <source>
        <dbReference type="ARBA" id="ARBA00022603"/>
    </source>
</evidence>
<name>A0A179G713_METCM</name>
<dbReference type="PANTHER" id="PTHR43712:SF4">
    <property type="entry name" value="O-METHYLTRANSFERASE DOMAIN-CONTAINING PROTEIN"/>
    <property type="match status" value="1"/>
</dbReference>
<keyword evidence="2" id="KW-0808">Transferase</keyword>
<gene>
    <name evidence="6" type="ORF">VFPPC_01266</name>
</gene>